<gene>
    <name evidence="1" type="ORF">GOP47_0022323</name>
</gene>
<dbReference type="AlphaFoldDB" id="A0A9D4U773"/>
<accession>A0A9D4U773</accession>
<organism evidence="1 2">
    <name type="scientific">Adiantum capillus-veneris</name>
    <name type="common">Maidenhair fern</name>
    <dbReference type="NCBI Taxonomy" id="13818"/>
    <lineage>
        <taxon>Eukaryota</taxon>
        <taxon>Viridiplantae</taxon>
        <taxon>Streptophyta</taxon>
        <taxon>Embryophyta</taxon>
        <taxon>Tracheophyta</taxon>
        <taxon>Polypodiopsida</taxon>
        <taxon>Polypodiidae</taxon>
        <taxon>Polypodiales</taxon>
        <taxon>Pteridineae</taxon>
        <taxon>Pteridaceae</taxon>
        <taxon>Vittarioideae</taxon>
        <taxon>Adiantum</taxon>
    </lineage>
</organism>
<protein>
    <submittedName>
        <fullName evidence="1">Uncharacterized protein</fullName>
    </submittedName>
</protein>
<keyword evidence="2" id="KW-1185">Reference proteome</keyword>
<evidence type="ECO:0000313" key="1">
    <source>
        <dbReference type="EMBL" id="KAI5061784.1"/>
    </source>
</evidence>
<dbReference type="Proteomes" id="UP000886520">
    <property type="component" value="Chromosome 22"/>
</dbReference>
<sequence length="96" mass="10753">MEAFNVLSIPDQGAQVFTLDVLGMSTHAKTSAPRIKVDKTFELKKEERVKWFVDTYDTDANYKGDIHLYLSQGDMKYGDMGFVVGVKDDVDATAMP</sequence>
<reference evidence="1" key="1">
    <citation type="submission" date="2021-01" db="EMBL/GenBank/DDBJ databases">
        <title>Adiantum capillus-veneris genome.</title>
        <authorList>
            <person name="Fang Y."/>
            <person name="Liao Q."/>
        </authorList>
    </citation>
    <scope>NUCLEOTIDE SEQUENCE</scope>
    <source>
        <strain evidence="1">H3</strain>
        <tissue evidence="1">Leaf</tissue>
    </source>
</reference>
<name>A0A9D4U773_ADICA</name>
<comment type="caution">
    <text evidence="1">The sequence shown here is derived from an EMBL/GenBank/DDBJ whole genome shotgun (WGS) entry which is preliminary data.</text>
</comment>
<evidence type="ECO:0000313" key="2">
    <source>
        <dbReference type="Proteomes" id="UP000886520"/>
    </source>
</evidence>
<proteinExistence type="predicted"/>
<dbReference type="OrthoDB" id="10536176at2759"/>
<dbReference type="EMBL" id="JABFUD020000022">
    <property type="protein sequence ID" value="KAI5061784.1"/>
    <property type="molecule type" value="Genomic_DNA"/>
</dbReference>